<evidence type="ECO:0000259" key="3">
    <source>
        <dbReference type="Pfam" id="PF08626"/>
    </source>
</evidence>
<dbReference type="Pfam" id="PF26254">
    <property type="entry name" value="Ig_TRAPPC9-Trs120_1st"/>
    <property type="match status" value="1"/>
</dbReference>
<feature type="domain" description="Trs120/TRAPPC9 N-terminal" evidence="3">
    <location>
        <begin position="48"/>
        <end position="302"/>
    </location>
</feature>
<dbReference type="InterPro" id="IPR013935">
    <property type="entry name" value="Trs120_TRAPPC9"/>
</dbReference>
<feature type="region of interest" description="Disordered" evidence="2">
    <location>
        <begin position="213"/>
        <end position="233"/>
    </location>
</feature>
<evidence type="ECO:0000313" key="6">
    <source>
        <dbReference type="WBParaSite" id="Pan_g12885.t1"/>
    </source>
</evidence>
<dbReference type="InterPro" id="IPR058563">
    <property type="entry name" value="Trs120_TRAPPC9_N"/>
</dbReference>
<dbReference type="GO" id="GO:0005802">
    <property type="term" value="C:trans-Golgi network"/>
    <property type="evidence" value="ECO:0007669"/>
    <property type="project" value="TreeGrafter"/>
</dbReference>
<comment type="similarity">
    <text evidence="1">Belongs to the NIBP family.</text>
</comment>
<reference evidence="6" key="2">
    <citation type="submission" date="2020-10" db="UniProtKB">
        <authorList>
            <consortium name="WormBaseParasite"/>
        </authorList>
    </citation>
    <scope>IDENTIFICATION</scope>
</reference>
<keyword evidence="5" id="KW-1185">Reference proteome</keyword>
<dbReference type="Pfam" id="PF08626">
    <property type="entry name" value="TRAPPC9-Trs120"/>
    <property type="match status" value="1"/>
</dbReference>
<feature type="compositionally biased region" description="Basic and acidic residues" evidence="2">
    <location>
        <begin position="224"/>
        <end position="233"/>
    </location>
</feature>
<dbReference type="InterPro" id="IPR058565">
    <property type="entry name" value="Ig_TRAPPC9_Trs120_1st"/>
</dbReference>
<reference evidence="5" key="1">
    <citation type="journal article" date="2013" name="Genetics">
        <title>The draft genome and transcriptome of Panagrellus redivivus are shaped by the harsh demands of a free-living lifestyle.</title>
        <authorList>
            <person name="Srinivasan J."/>
            <person name="Dillman A.R."/>
            <person name="Macchietto M.G."/>
            <person name="Heikkinen L."/>
            <person name="Lakso M."/>
            <person name="Fracchia K.M."/>
            <person name="Antoshechkin I."/>
            <person name="Mortazavi A."/>
            <person name="Wong G."/>
            <person name="Sternberg P.W."/>
        </authorList>
    </citation>
    <scope>NUCLEOTIDE SEQUENCE [LARGE SCALE GENOMIC DNA]</scope>
    <source>
        <strain evidence="5">MT8872</strain>
    </source>
</reference>
<dbReference type="Proteomes" id="UP000492821">
    <property type="component" value="Unassembled WGS sequence"/>
</dbReference>
<feature type="domain" description="Trs120/TRAPPC9 first Ig-like" evidence="4">
    <location>
        <begin position="698"/>
        <end position="801"/>
    </location>
</feature>
<evidence type="ECO:0000256" key="1">
    <source>
        <dbReference type="ARBA" id="ARBA00008459"/>
    </source>
</evidence>
<evidence type="ECO:0000259" key="4">
    <source>
        <dbReference type="Pfam" id="PF26254"/>
    </source>
</evidence>
<sequence length="1362" mass="151895">MDTHVPTAEDHCRISILVRTLGPRSPKTFNRLMERLSRIESIQVSDNPKRVILANFVTHANPELIKFGDLQAYRKVFGFIGVATGIGSASNSIHESLRSNSVFDGPSSRNNSTISIRSELSRKDSAPLDASLDTIHDQYKAVKSELETTAGLVDSRCVFLGYSDTSDCSIEPREVLSFGSLEESEELENGVRELLRSIYFILESRRIDTSFEKMDSPPCPMLPEEEKTRVGTENRASRNFKRKCIGRLRKQVADYALLTGLPSLALDSYTHAIEYLKSSSDLLWLAAAYEGFACAAMAIKYNETAERWRRQATMHRVSTMTPDQIRDYQEKAQHTLGVTIGHQRYRSDEDQRAVATAAAAAAQLIEQDIQQRKQYKKTWLLNVDRSPTGKSMTPEEILEKFVQALEHYERFSFASYVEYECMVRASSVYRHHRKYIETEMFLRERVGKYLDDSFTLFDNYTKAQICMVYAQIYREIGFRRKTSFFARLAVLFRLHVADSEARGEADYKLVWHHRIRKHSKEAKIAATKRFCDFFFPSFLSGFGCYDLGGVMVDEATTAGMKLGAKVYPILYRTLPGYGIVDNCRNAAQHGPVSVQVKAMHEVYMSALRANFMDAAIRHLCYMLQVYFPEFDDAAAQKTLDDLKRLVDSQDRLHSLAQHISLDQSGIILPPLQMTRFPTLSDFSIVRLPPQLTPRVITAASGAQKIFIYSPFQNEDESNDIHWVTNCLCEVSVRVLNPLPMKLEVRNLALLTEGCAFEATPLKLSLDKYTPDSEPAEIKLLGYPRAPGKLTVTGYSCEVLGVRNVCSIREVSPLTSTNHCTGSNLTNGEDPNAEKPGSQFTVEVLEELPLLVLETSLPRAPTTEDNVEKVAEATVFSGQTFDHSVFVVNTHPTITIKTVKLEVRQPTVFGPQLIELTNMELTKANNQSSDVTPMAVLHDLAPGERREVQFHIFGIDPASIADDKALGAEQKVLIKPALSPSTESDFEVTESTQSASADSEVGLGTNRNSVVSFNDDASVHNDASGTDRHDLIPYTGRLLTADFAFHYIADIVGPEGVQFERTARLPLAICIVPAVTVSRWQVLPGDSPATRYVVIDVTNSTDLDAELTYSADRRMIGVQPKEVCRVPVLCPCCPDVSSRSFREATQYDSHVRQKQEIDLLRRSLDAHIAKHLQIRWAIPQLNYGGIVPIGSILAEVEFLKQLVVPTVSVYAKVNGNANPSEDDITVRIGELVEVEFFITSVLKGTKSLHGQVSLRCFHDLGNGSILDRPENMVLCGPVSTPVVISSIESKSTEMPLENGNISPHEAENTGTTVNFAFLFLYEGTHKVRPVVGRPTVICPGEPILGEDEVFVPTLSFNVVTKVG</sequence>
<dbReference type="PANTHER" id="PTHR21512:SF5">
    <property type="entry name" value="TRAFFICKING PROTEIN PARTICLE COMPLEX SUBUNIT 9"/>
    <property type="match status" value="1"/>
</dbReference>
<name>A0A7E4UU30_PANRE</name>
<evidence type="ECO:0000256" key="2">
    <source>
        <dbReference type="SAM" id="MobiDB-lite"/>
    </source>
</evidence>
<organism evidence="5 6">
    <name type="scientific">Panagrellus redivivus</name>
    <name type="common">Microworm</name>
    <dbReference type="NCBI Taxonomy" id="6233"/>
    <lineage>
        <taxon>Eukaryota</taxon>
        <taxon>Metazoa</taxon>
        <taxon>Ecdysozoa</taxon>
        <taxon>Nematoda</taxon>
        <taxon>Chromadorea</taxon>
        <taxon>Rhabditida</taxon>
        <taxon>Tylenchina</taxon>
        <taxon>Panagrolaimomorpha</taxon>
        <taxon>Panagrolaimoidea</taxon>
        <taxon>Panagrolaimidae</taxon>
        <taxon>Panagrellus</taxon>
    </lineage>
</organism>
<protein>
    <submittedName>
        <fullName evidence="6">Trafficking protein particle complex subunit 9</fullName>
    </submittedName>
</protein>
<accession>A0A7E4UU30</accession>
<dbReference type="WBParaSite" id="Pan_g12885.t1">
    <property type="protein sequence ID" value="Pan_g12885.t1"/>
    <property type="gene ID" value="Pan_g12885"/>
</dbReference>
<evidence type="ECO:0000313" key="5">
    <source>
        <dbReference type="Proteomes" id="UP000492821"/>
    </source>
</evidence>
<dbReference type="PANTHER" id="PTHR21512">
    <property type="entry name" value="TRAFFICKING PROTEIN PARTICLE COMPLEX SUBUNIT 9"/>
    <property type="match status" value="1"/>
</dbReference>
<proteinExistence type="inferred from homology"/>